<accession>A0A0H5SHQ8</accession>
<dbReference type="PANTHER" id="PTHR30363:SF8">
    <property type="entry name" value="DEOXYRIBOSE OPERON REPRESSOR"/>
    <property type="match status" value="1"/>
</dbReference>
<sequence length="258" mass="28766">MNKIGRLNNIVLYLKEHNGASIKELATAFNVSEMTIRRDLTLLESKHVIKLVHGAAIFNNDDSVSFGEVDYDLLNESSKQSLEKLKIGQFAASLVEPNDTIILDTGTTTEQIAHYLPTNMPLTVLCYNMNTLMAISNKPNINIIFAGGYYYKNLQLFQSPEGVKMIRRIRANKAFISASGVSQKLGVTCVEQIEVDTKQAAISSSLSKILVFDSSKLDKIGPSYFAQITDFDAIITDNNIPEDWIEFLKTTNIKLYTV</sequence>
<dbReference type="Pfam" id="PF00455">
    <property type="entry name" value="DeoRC"/>
    <property type="match status" value="1"/>
</dbReference>
<dbReference type="InterPro" id="IPR036390">
    <property type="entry name" value="WH_DNA-bd_sf"/>
</dbReference>
<evidence type="ECO:0000259" key="4">
    <source>
        <dbReference type="PROSITE" id="PS51000"/>
    </source>
</evidence>
<dbReference type="InterPro" id="IPR050313">
    <property type="entry name" value="Carb_Metab_HTH_regulators"/>
</dbReference>
<dbReference type="OrthoDB" id="9797223at2"/>
<name>A0A0H5SHQ8_HERHM</name>
<dbReference type="RefSeq" id="WP_103203123.1">
    <property type="nucleotide sequence ID" value="NZ_CVTD020000018.1"/>
</dbReference>
<organism evidence="5 6">
    <name type="scientific">Herbinix hemicellulosilytica</name>
    <dbReference type="NCBI Taxonomy" id="1564487"/>
    <lineage>
        <taxon>Bacteria</taxon>
        <taxon>Bacillati</taxon>
        <taxon>Bacillota</taxon>
        <taxon>Clostridia</taxon>
        <taxon>Lachnospirales</taxon>
        <taxon>Lachnospiraceae</taxon>
        <taxon>Herbinix</taxon>
    </lineage>
</organism>
<evidence type="ECO:0000256" key="1">
    <source>
        <dbReference type="ARBA" id="ARBA00023015"/>
    </source>
</evidence>
<dbReference type="GO" id="GO:0003677">
    <property type="term" value="F:DNA binding"/>
    <property type="evidence" value="ECO:0007669"/>
    <property type="project" value="UniProtKB-KW"/>
</dbReference>
<gene>
    <name evidence="5" type="ORF">HHT355_1822</name>
</gene>
<dbReference type="PROSITE" id="PS51000">
    <property type="entry name" value="HTH_DEOR_2"/>
    <property type="match status" value="1"/>
</dbReference>
<evidence type="ECO:0000313" key="5">
    <source>
        <dbReference type="EMBL" id="CRZ35022.1"/>
    </source>
</evidence>
<evidence type="ECO:0000256" key="2">
    <source>
        <dbReference type="ARBA" id="ARBA00023125"/>
    </source>
</evidence>
<feature type="domain" description="HTH deoR-type" evidence="4">
    <location>
        <begin position="3"/>
        <end position="58"/>
    </location>
</feature>
<dbReference type="InterPro" id="IPR018356">
    <property type="entry name" value="Tscrpt_reg_HTH_DeoR_CS"/>
</dbReference>
<dbReference type="InterPro" id="IPR037171">
    <property type="entry name" value="NagB/RpiA_transferase-like"/>
</dbReference>
<dbReference type="PANTHER" id="PTHR30363">
    <property type="entry name" value="HTH-TYPE TRANSCRIPTIONAL REGULATOR SRLR-RELATED"/>
    <property type="match status" value="1"/>
</dbReference>
<keyword evidence="3" id="KW-0804">Transcription</keyword>
<keyword evidence="6" id="KW-1185">Reference proteome</keyword>
<dbReference type="Proteomes" id="UP000236497">
    <property type="component" value="Unassembled WGS sequence"/>
</dbReference>
<evidence type="ECO:0000256" key="3">
    <source>
        <dbReference type="ARBA" id="ARBA00023163"/>
    </source>
</evidence>
<evidence type="ECO:0000313" key="6">
    <source>
        <dbReference type="Proteomes" id="UP000236497"/>
    </source>
</evidence>
<protein>
    <recommendedName>
        <fullName evidence="4">HTH deoR-type domain-containing protein</fullName>
    </recommendedName>
</protein>
<proteinExistence type="predicted"/>
<keyword evidence="2" id="KW-0238">DNA-binding</keyword>
<dbReference type="InterPro" id="IPR014036">
    <property type="entry name" value="DeoR-like_C"/>
</dbReference>
<reference evidence="5 6" key="1">
    <citation type="submission" date="2015-06" db="EMBL/GenBank/DDBJ databases">
        <authorList>
            <person name="Wibberg Daniel"/>
        </authorList>
    </citation>
    <scope>NUCLEOTIDE SEQUENCE [LARGE SCALE GENOMIC DNA]</scope>
    <source>
        <strain evidence="5 6">T3/55T</strain>
    </source>
</reference>
<dbReference type="Gene3D" id="1.10.10.10">
    <property type="entry name" value="Winged helix-like DNA-binding domain superfamily/Winged helix DNA-binding domain"/>
    <property type="match status" value="1"/>
</dbReference>
<dbReference type="AlphaFoldDB" id="A0A0H5SHQ8"/>
<dbReference type="SUPFAM" id="SSF46785">
    <property type="entry name" value="Winged helix' DNA-binding domain"/>
    <property type="match status" value="1"/>
</dbReference>
<dbReference type="PRINTS" id="PR00037">
    <property type="entry name" value="HTHLACR"/>
</dbReference>
<dbReference type="SMART" id="SM00420">
    <property type="entry name" value="HTH_DEOR"/>
    <property type="match status" value="1"/>
</dbReference>
<dbReference type="EMBL" id="CVTD020000018">
    <property type="protein sequence ID" value="CRZ35022.1"/>
    <property type="molecule type" value="Genomic_DNA"/>
</dbReference>
<dbReference type="InterPro" id="IPR001034">
    <property type="entry name" value="DeoR_HTH"/>
</dbReference>
<dbReference type="GO" id="GO:0003700">
    <property type="term" value="F:DNA-binding transcription factor activity"/>
    <property type="evidence" value="ECO:0007669"/>
    <property type="project" value="InterPro"/>
</dbReference>
<dbReference type="InterPro" id="IPR036388">
    <property type="entry name" value="WH-like_DNA-bd_sf"/>
</dbReference>
<dbReference type="Pfam" id="PF08220">
    <property type="entry name" value="HTH_DeoR"/>
    <property type="match status" value="1"/>
</dbReference>
<keyword evidence="1" id="KW-0805">Transcription regulation</keyword>
<dbReference type="SMART" id="SM01134">
    <property type="entry name" value="DeoRC"/>
    <property type="match status" value="1"/>
</dbReference>
<dbReference type="PROSITE" id="PS00894">
    <property type="entry name" value="HTH_DEOR_1"/>
    <property type="match status" value="1"/>
</dbReference>
<dbReference type="SUPFAM" id="SSF100950">
    <property type="entry name" value="NagB/RpiA/CoA transferase-like"/>
    <property type="match status" value="1"/>
</dbReference>